<sequence length="100" mass="11568">MNLSLYQIISLAAYGNAYLSGEKYDHYFSDNYLPKEYLQLFNCCRSAWVFGGMGSWNDIYFSDKDINQEYHSLSDKLFELIHIALLVVSNPSPRPTTPKE</sequence>
<protein>
    <submittedName>
        <fullName evidence="1">Uncharacterized protein</fullName>
    </submittedName>
</protein>
<organism evidence="1">
    <name type="scientific">Xenorhabdus szentirmaii</name>
    <dbReference type="NCBI Taxonomy" id="290112"/>
    <lineage>
        <taxon>Bacteria</taxon>
        <taxon>Pseudomonadati</taxon>
        <taxon>Pseudomonadota</taxon>
        <taxon>Gammaproteobacteria</taxon>
        <taxon>Enterobacterales</taxon>
        <taxon>Morganellaceae</taxon>
        <taxon>Xenorhabdus</taxon>
    </lineage>
</organism>
<dbReference type="AlphaFoldDB" id="A0AAW3YUE8"/>
<name>A0AAW3YUE8_9GAMM</name>
<dbReference type="EMBL" id="JACXBF010000351">
    <property type="protein sequence ID" value="MBD2801615.1"/>
    <property type="molecule type" value="Genomic_DNA"/>
</dbReference>
<comment type="caution">
    <text evidence="1">The sequence shown here is derived from an EMBL/GenBank/DDBJ whole genome shotgun (WGS) entry which is preliminary data.</text>
</comment>
<evidence type="ECO:0000313" key="1">
    <source>
        <dbReference type="EMBL" id="MBD2801615.1"/>
    </source>
</evidence>
<reference evidence="1" key="2">
    <citation type="journal article" date="2024" name="Toxins">
        <title>Genome Sequence Analysis of Native Xenorhabdus Strains Isolated from Entomopathogenic Nematodes in Argentina.</title>
        <authorList>
            <person name="Palma L."/>
            <person name="Frizzo L."/>
            <person name="Kaiser S."/>
            <person name="Berry C."/>
            <person name="Caballero P."/>
            <person name="Bode H.B."/>
            <person name="Del Valle E.E."/>
        </authorList>
    </citation>
    <scope>NUCLEOTIDE SEQUENCE</scope>
    <source>
        <strain evidence="1">M</strain>
    </source>
</reference>
<reference evidence="1" key="1">
    <citation type="submission" date="2020-09" db="EMBL/GenBank/DDBJ databases">
        <authorList>
            <person name="Palma L."/>
            <person name="Caballero P."/>
            <person name="Berry C."/>
            <person name="Del Valle E."/>
        </authorList>
    </citation>
    <scope>NUCLEOTIDE SEQUENCE</scope>
    <source>
        <strain evidence="1">M</strain>
    </source>
</reference>
<dbReference type="RefSeq" id="WP_323869288.1">
    <property type="nucleotide sequence ID" value="NZ_JACXBF010000351.1"/>
</dbReference>
<gene>
    <name evidence="1" type="ORF">ID854_14460</name>
</gene>
<dbReference type="Proteomes" id="UP001193920">
    <property type="component" value="Unassembled WGS sequence"/>
</dbReference>
<accession>A0AAW3YUE8</accession>
<proteinExistence type="predicted"/>